<accession>A0A6A6AVS5</accession>
<keyword evidence="3" id="KW-1185">Reference proteome</keyword>
<dbReference type="GO" id="GO:0005739">
    <property type="term" value="C:mitochondrion"/>
    <property type="evidence" value="ECO:0007669"/>
    <property type="project" value="UniProtKB-ARBA"/>
</dbReference>
<dbReference type="Pfam" id="PF00961">
    <property type="entry name" value="LAGLIDADG_1"/>
    <property type="match status" value="1"/>
</dbReference>
<evidence type="ECO:0000259" key="1">
    <source>
        <dbReference type="Pfam" id="PF00961"/>
    </source>
</evidence>
<dbReference type="GeneID" id="54293699"/>
<dbReference type="Gene3D" id="3.10.28.10">
    <property type="entry name" value="Homing endonucleases"/>
    <property type="match status" value="1"/>
</dbReference>
<proteinExistence type="predicted"/>
<evidence type="ECO:0000313" key="3">
    <source>
        <dbReference type="Proteomes" id="UP000799438"/>
    </source>
</evidence>
<organism evidence="2 3">
    <name type="scientific">Aplosporella prunicola CBS 121167</name>
    <dbReference type="NCBI Taxonomy" id="1176127"/>
    <lineage>
        <taxon>Eukaryota</taxon>
        <taxon>Fungi</taxon>
        <taxon>Dikarya</taxon>
        <taxon>Ascomycota</taxon>
        <taxon>Pezizomycotina</taxon>
        <taxon>Dothideomycetes</taxon>
        <taxon>Dothideomycetes incertae sedis</taxon>
        <taxon>Botryosphaeriales</taxon>
        <taxon>Aplosporellaceae</taxon>
        <taxon>Aplosporella</taxon>
    </lineage>
</organism>
<dbReference type="GO" id="GO:0004519">
    <property type="term" value="F:endonuclease activity"/>
    <property type="evidence" value="ECO:0007669"/>
    <property type="project" value="InterPro"/>
</dbReference>
<reference evidence="2" key="1">
    <citation type="journal article" date="2020" name="Stud. Mycol.">
        <title>101 Dothideomycetes genomes: a test case for predicting lifestyles and emergence of pathogens.</title>
        <authorList>
            <person name="Haridas S."/>
            <person name="Albert R."/>
            <person name="Binder M."/>
            <person name="Bloem J."/>
            <person name="Labutti K."/>
            <person name="Salamov A."/>
            <person name="Andreopoulos B."/>
            <person name="Baker S."/>
            <person name="Barry K."/>
            <person name="Bills G."/>
            <person name="Bluhm B."/>
            <person name="Cannon C."/>
            <person name="Castanera R."/>
            <person name="Culley D."/>
            <person name="Daum C."/>
            <person name="Ezra D."/>
            <person name="Gonzalez J."/>
            <person name="Henrissat B."/>
            <person name="Kuo A."/>
            <person name="Liang C."/>
            <person name="Lipzen A."/>
            <person name="Lutzoni F."/>
            <person name="Magnuson J."/>
            <person name="Mondo S."/>
            <person name="Nolan M."/>
            <person name="Ohm R."/>
            <person name="Pangilinan J."/>
            <person name="Park H.-J."/>
            <person name="Ramirez L."/>
            <person name="Alfaro M."/>
            <person name="Sun H."/>
            <person name="Tritt A."/>
            <person name="Yoshinaga Y."/>
            <person name="Zwiers L.-H."/>
            <person name="Turgeon B."/>
            <person name="Goodwin S."/>
            <person name="Spatafora J."/>
            <person name="Crous P."/>
            <person name="Grigoriev I."/>
        </authorList>
    </citation>
    <scope>NUCLEOTIDE SEQUENCE</scope>
    <source>
        <strain evidence="2">CBS 121167</strain>
    </source>
</reference>
<evidence type="ECO:0000313" key="2">
    <source>
        <dbReference type="EMBL" id="KAF2135054.1"/>
    </source>
</evidence>
<dbReference type="PANTHER" id="PTHR36181">
    <property type="entry name" value="INTRON-ENCODED ENDONUCLEASE AI3-RELATED"/>
    <property type="match status" value="1"/>
</dbReference>
<feature type="non-terminal residue" evidence="2">
    <location>
        <position position="99"/>
    </location>
</feature>
<sequence>IAGFVQADGTFGLNYTKQPRMKLGYTCQPQFRVTQHERDLIVLKRIIDSMGCGTIVKPSGDRDRYSISVANTLDLVNIVIPLFEKYPLYGAKHSDFFGF</sequence>
<dbReference type="RefSeq" id="XP_033390776.1">
    <property type="nucleotide sequence ID" value="XM_033536203.1"/>
</dbReference>
<dbReference type="InterPro" id="IPR004860">
    <property type="entry name" value="LAGLIDADG_dom"/>
</dbReference>
<feature type="domain" description="Homing endonuclease LAGLIDADG" evidence="1">
    <location>
        <begin position="1"/>
        <end position="99"/>
    </location>
</feature>
<name>A0A6A6AVS5_9PEZI</name>
<dbReference type="AlphaFoldDB" id="A0A6A6AVS5"/>
<dbReference type="Proteomes" id="UP000799438">
    <property type="component" value="Unassembled WGS sequence"/>
</dbReference>
<dbReference type="OrthoDB" id="3665149at2759"/>
<gene>
    <name evidence="2" type="ORF">K452DRAFT_212836</name>
</gene>
<feature type="non-terminal residue" evidence="2">
    <location>
        <position position="1"/>
    </location>
</feature>
<dbReference type="SUPFAM" id="SSF55608">
    <property type="entry name" value="Homing endonucleases"/>
    <property type="match status" value="1"/>
</dbReference>
<dbReference type="InterPro" id="IPR027434">
    <property type="entry name" value="Homing_endonucl"/>
</dbReference>
<dbReference type="EMBL" id="ML995798">
    <property type="protein sequence ID" value="KAF2135054.1"/>
    <property type="molecule type" value="Genomic_DNA"/>
</dbReference>
<protein>
    <recommendedName>
        <fullName evidence="1">Homing endonuclease LAGLIDADG domain-containing protein</fullName>
    </recommendedName>
</protein>
<dbReference type="InterPro" id="IPR051289">
    <property type="entry name" value="LAGLIDADG_Endonuclease"/>
</dbReference>
<dbReference type="PANTHER" id="PTHR36181:SF3">
    <property type="entry name" value="INTRON-ENCODED DNA ENDONUCLEASE AI5 BETA"/>
    <property type="match status" value="1"/>
</dbReference>